<feature type="active site" description="Phosphoserine intermediate" evidence="8">
    <location>
        <position position="103"/>
    </location>
</feature>
<evidence type="ECO:0000256" key="6">
    <source>
        <dbReference type="ARBA" id="ARBA00022833"/>
    </source>
</evidence>
<protein>
    <recommendedName>
        <fullName evidence="2 11">Alkaline phosphatase</fullName>
        <ecNumber evidence="2 11">3.1.3.1</ecNumber>
    </recommendedName>
</protein>
<evidence type="ECO:0000256" key="10">
    <source>
        <dbReference type="RuleBase" id="RU003946"/>
    </source>
</evidence>
<evidence type="ECO:0000256" key="4">
    <source>
        <dbReference type="ARBA" id="ARBA00022723"/>
    </source>
</evidence>
<dbReference type="GO" id="GO:0004035">
    <property type="term" value="F:alkaline phosphatase activity"/>
    <property type="evidence" value="ECO:0007669"/>
    <property type="project" value="UniProtKB-EC"/>
</dbReference>
<evidence type="ECO:0000256" key="8">
    <source>
        <dbReference type="PIRSR" id="PIRSR601952-1"/>
    </source>
</evidence>
<dbReference type="Gene3D" id="3.40.720.10">
    <property type="entry name" value="Alkaline Phosphatase, subunit A"/>
    <property type="match status" value="1"/>
</dbReference>
<evidence type="ECO:0000313" key="13">
    <source>
        <dbReference type="EMBL" id="KAK9884296.1"/>
    </source>
</evidence>
<reference evidence="13 14" key="1">
    <citation type="submission" date="2023-03" db="EMBL/GenBank/DDBJ databases">
        <title>Genome insight into feeding habits of ladybird beetles.</title>
        <authorList>
            <person name="Li H.-S."/>
            <person name="Huang Y.-H."/>
            <person name="Pang H."/>
        </authorList>
    </citation>
    <scope>NUCLEOTIDE SEQUENCE [LARGE SCALE GENOMIC DNA]</scope>
    <source>
        <strain evidence="13">SYSU_2023b</strain>
        <tissue evidence="13">Whole body</tissue>
    </source>
</reference>
<evidence type="ECO:0000256" key="12">
    <source>
        <dbReference type="SAM" id="Phobius"/>
    </source>
</evidence>
<keyword evidence="6 9" id="KW-0862">Zinc</keyword>
<keyword evidence="12" id="KW-1133">Transmembrane helix</keyword>
<evidence type="ECO:0000256" key="1">
    <source>
        <dbReference type="ARBA" id="ARBA00005984"/>
    </source>
</evidence>
<dbReference type="SUPFAM" id="SSF53649">
    <property type="entry name" value="Alkaline phosphatase-like"/>
    <property type="match status" value="1"/>
</dbReference>
<feature type="binding site" evidence="9">
    <location>
        <position position="59"/>
    </location>
    <ligand>
        <name>Mg(2+)</name>
        <dbReference type="ChEBI" id="CHEBI:18420"/>
    </ligand>
</feature>
<dbReference type="InterPro" id="IPR017850">
    <property type="entry name" value="Alkaline_phosphatase_core_sf"/>
</dbReference>
<feature type="binding site" evidence="9">
    <location>
        <position position="168"/>
    </location>
    <ligand>
        <name>Mg(2+)</name>
        <dbReference type="ChEBI" id="CHEBI:18420"/>
    </ligand>
</feature>
<evidence type="ECO:0000256" key="7">
    <source>
        <dbReference type="ARBA" id="ARBA00022842"/>
    </source>
</evidence>
<sequence>MASQNRVLLLMFFINCYFIFVVSEGQQFWRNKGRAEIVEALNLEHNTNIAKNVIIFIGDGMSVGTITTARIYSKGEAGHLSWEKFDHIGVLKTYSNDKIVPDSSCTATALFCGVKTNYKTTGVDGTVQVDDCEASLKTNTHTSSVLSWAMESGRSTGFVTTTTVTHATPSALYAHTANRNWECEDFIPANSRQCKDIARQLIEDLPGKNIKV</sequence>
<organism evidence="13 14">
    <name type="scientific">Henosepilachna vigintioctopunctata</name>
    <dbReference type="NCBI Taxonomy" id="420089"/>
    <lineage>
        <taxon>Eukaryota</taxon>
        <taxon>Metazoa</taxon>
        <taxon>Ecdysozoa</taxon>
        <taxon>Arthropoda</taxon>
        <taxon>Hexapoda</taxon>
        <taxon>Insecta</taxon>
        <taxon>Pterygota</taxon>
        <taxon>Neoptera</taxon>
        <taxon>Endopterygota</taxon>
        <taxon>Coleoptera</taxon>
        <taxon>Polyphaga</taxon>
        <taxon>Cucujiformia</taxon>
        <taxon>Coccinelloidea</taxon>
        <taxon>Coccinellidae</taxon>
        <taxon>Epilachninae</taxon>
        <taxon>Epilachnini</taxon>
        <taxon>Henosepilachna</taxon>
    </lineage>
</organism>
<keyword evidence="3" id="KW-0597">Phosphoprotein</keyword>
<dbReference type="SMART" id="SM00098">
    <property type="entry name" value="alkPPc"/>
    <property type="match status" value="1"/>
</dbReference>
<dbReference type="EC" id="3.1.3.1" evidence="2 11"/>
<evidence type="ECO:0000256" key="2">
    <source>
        <dbReference type="ARBA" id="ARBA00012647"/>
    </source>
</evidence>
<comment type="catalytic activity">
    <reaction evidence="11">
        <text>a phosphate monoester + H2O = an alcohol + phosphate</text>
        <dbReference type="Rhea" id="RHEA:15017"/>
        <dbReference type="ChEBI" id="CHEBI:15377"/>
        <dbReference type="ChEBI" id="CHEBI:30879"/>
        <dbReference type="ChEBI" id="CHEBI:43474"/>
        <dbReference type="ChEBI" id="CHEBI:67140"/>
        <dbReference type="EC" id="3.1.3.1"/>
    </reaction>
</comment>
<accession>A0AAW1UWV7</accession>
<keyword evidence="5 11" id="KW-0378">Hydrolase</keyword>
<keyword evidence="12" id="KW-0812">Transmembrane</keyword>
<dbReference type="Pfam" id="PF00245">
    <property type="entry name" value="Alk_phosphatase"/>
    <property type="match status" value="1"/>
</dbReference>
<keyword evidence="7 9" id="KW-0460">Magnesium</keyword>
<dbReference type="InterPro" id="IPR001952">
    <property type="entry name" value="Alkaline_phosphatase"/>
</dbReference>
<dbReference type="Proteomes" id="UP001431783">
    <property type="component" value="Unassembled WGS sequence"/>
</dbReference>
<comment type="cofactor">
    <cofactor evidence="9">
        <name>Mg(2+)</name>
        <dbReference type="ChEBI" id="CHEBI:18420"/>
    </cofactor>
    <text evidence="9">Binds 1 Mg(2+) ion.</text>
</comment>
<name>A0AAW1UWV7_9CUCU</name>
<dbReference type="GO" id="GO:0046872">
    <property type="term" value="F:metal ion binding"/>
    <property type="evidence" value="ECO:0007669"/>
    <property type="project" value="UniProtKB-KW"/>
</dbReference>
<gene>
    <name evidence="13" type="ORF">WA026_005248</name>
</gene>
<feature type="binding site" evidence="9">
    <location>
        <position position="59"/>
    </location>
    <ligand>
        <name>Zn(2+)</name>
        <dbReference type="ChEBI" id="CHEBI:29105"/>
        <label>2</label>
    </ligand>
</feature>
<evidence type="ECO:0000256" key="5">
    <source>
        <dbReference type="ARBA" id="ARBA00022801"/>
    </source>
</evidence>
<dbReference type="PROSITE" id="PS00123">
    <property type="entry name" value="ALKALINE_PHOSPHATASE"/>
    <property type="match status" value="1"/>
</dbReference>
<dbReference type="PANTHER" id="PTHR11596:SF5">
    <property type="entry name" value="ALKALINE PHOSPHATASE"/>
    <property type="match status" value="1"/>
</dbReference>
<feature type="binding site" evidence="9">
    <location>
        <position position="166"/>
    </location>
    <ligand>
        <name>Mg(2+)</name>
        <dbReference type="ChEBI" id="CHEBI:18420"/>
    </ligand>
</feature>
<dbReference type="InterPro" id="IPR018299">
    <property type="entry name" value="Alkaline_phosphatase_AS"/>
</dbReference>
<keyword evidence="12" id="KW-0472">Membrane</keyword>
<comment type="similarity">
    <text evidence="1 10">Belongs to the alkaline phosphatase family.</text>
</comment>
<feature type="transmembrane region" description="Helical" evidence="12">
    <location>
        <begin position="6"/>
        <end position="23"/>
    </location>
</feature>
<evidence type="ECO:0000256" key="3">
    <source>
        <dbReference type="ARBA" id="ARBA00022553"/>
    </source>
</evidence>
<comment type="caution">
    <text evidence="13">The sequence shown here is derived from an EMBL/GenBank/DDBJ whole genome shotgun (WGS) entry which is preliminary data.</text>
</comment>
<dbReference type="EMBL" id="JARQZJ010000092">
    <property type="protein sequence ID" value="KAK9884296.1"/>
    <property type="molecule type" value="Genomic_DNA"/>
</dbReference>
<keyword evidence="14" id="KW-1185">Reference proteome</keyword>
<evidence type="ECO:0000313" key="14">
    <source>
        <dbReference type="Proteomes" id="UP001431783"/>
    </source>
</evidence>
<dbReference type="PANTHER" id="PTHR11596">
    <property type="entry name" value="ALKALINE PHOSPHATASE"/>
    <property type="match status" value="1"/>
</dbReference>
<evidence type="ECO:0000256" key="9">
    <source>
        <dbReference type="PIRSR" id="PIRSR601952-2"/>
    </source>
</evidence>
<dbReference type="AlphaFoldDB" id="A0AAW1UWV7"/>
<keyword evidence="4 9" id="KW-0479">Metal-binding</keyword>
<proteinExistence type="inferred from homology"/>
<evidence type="ECO:0000256" key="11">
    <source>
        <dbReference type="RuleBase" id="RU003947"/>
    </source>
</evidence>
<comment type="cofactor">
    <cofactor evidence="9">
        <name>Zn(2+)</name>
        <dbReference type="ChEBI" id="CHEBI:29105"/>
    </cofactor>
    <text evidence="9">Binds 2 Zn(2+) ions.</text>
</comment>
<dbReference type="PRINTS" id="PR00113">
    <property type="entry name" value="ALKPHPHTASE"/>
</dbReference>